<feature type="transmembrane region" description="Helical" evidence="11">
    <location>
        <begin position="505"/>
        <end position="525"/>
    </location>
</feature>
<dbReference type="InterPro" id="IPR032880">
    <property type="entry name" value="CSC1/OSCA1-like_N"/>
</dbReference>
<feature type="transmembrane region" description="Helical" evidence="11">
    <location>
        <begin position="729"/>
        <end position="748"/>
    </location>
</feature>
<feature type="domain" description="CSC1/OSCA1-like N-terminal transmembrane" evidence="13">
    <location>
        <begin position="106"/>
        <end position="266"/>
    </location>
</feature>
<feature type="domain" description="CSC1/OSCA1-like cytosolic" evidence="14">
    <location>
        <begin position="287"/>
        <end position="440"/>
    </location>
</feature>
<comment type="similarity">
    <text evidence="2">Belongs to the CSC1 (TC 1.A.17) family.</text>
</comment>
<sequence>MHSTKSGLPFGRGNFTTGRSYVPWKPVRNWWSTPDVNPQKLQIDGFHSSKSFLSLLRVVKSKQRLSQFLICLHSIEFLRYRKKVQDKFEELRLLAVLSDIEMNISALLTSSGINTAVCVVLFSVYSILRKQPSLVSVYFGQKLSQVRSKRNDPLWFQRFIPSASWIVKSWEASEEELFATGGLDAVVFLRAVVFSVRVFSVAAVMCLFLVLPLNYFGKEMEHKHIRDEQLSVFTIENVKEGSRWLWAHCLALYVISSCACILLYFEYKSITKMRLAYITASHSQPSHFTVLVRAIPWSREESYSVRVAKFFTDYYSSSYLLHQMIYQSGTVQKLMTDAKKICNMLKSNTTEQHYGSRLLRCGFCGGTSTSFKILSPEPENVRTTSCPDSPDLGKKECGAALVFFRTRYAALVASEALQQPNPMSWVTDLAPEPSDIYWSNLYVPYRIFWIRKIAILVAFILFVTFFLIPVVFTQSLVHLDKLVKVFPFMKGITERKFMKQLISGYLPSVILMIFLSIVPPIMMVFSTLEGSISRSGRKRSSCIKVLYFIIWNVFFANILTDAAIDHYQDSIMKLGDPKTIPNQLAKAVPSTATFFVTYVLTSGWASLSCELIQPFPLLCNSFYRFILRNKDDTSYGSCTFPYHTEVPRVLLFGLLGFTCSVLAPLILPFLLVYFFLAYLVYRNQILDVYVTRYQSGGLYWPIIHNTTIFSLVLTQIIALGVFGIKHSPIASSFTIPLIICTLLFNEYCRQRFHPVFKKTPAKTIIDMDREDEHYGRMEEIHHKLLSAYCQIKSESRSSAKSFELNCTEIEANVRETGDISRLEDPEAPGNASARLP</sequence>
<keyword evidence="8 11" id="KW-0472">Membrane</keyword>
<feature type="region of interest" description="Disordered" evidence="10">
    <location>
        <begin position="815"/>
        <end position="836"/>
    </location>
</feature>
<organism evidence="15 16">
    <name type="scientific">Fraxinus pennsylvanica</name>
    <dbReference type="NCBI Taxonomy" id="56036"/>
    <lineage>
        <taxon>Eukaryota</taxon>
        <taxon>Viridiplantae</taxon>
        <taxon>Streptophyta</taxon>
        <taxon>Embryophyta</taxon>
        <taxon>Tracheophyta</taxon>
        <taxon>Spermatophyta</taxon>
        <taxon>Magnoliopsida</taxon>
        <taxon>eudicotyledons</taxon>
        <taxon>Gunneridae</taxon>
        <taxon>Pentapetalae</taxon>
        <taxon>asterids</taxon>
        <taxon>lamiids</taxon>
        <taxon>Lamiales</taxon>
        <taxon>Oleaceae</taxon>
        <taxon>Oleeae</taxon>
        <taxon>Fraxinus</taxon>
    </lineage>
</organism>
<dbReference type="Pfam" id="PF13967">
    <property type="entry name" value="RSN1_TM"/>
    <property type="match status" value="1"/>
</dbReference>
<evidence type="ECO:0000256" key="8">
    <source>
        <dbReference type="ARBA" id="ARBA00023136"/>
    </source>
</evidence>
<dbReference type="InterPro" id="IPR003864">
    <property type="entry name" value="CSC1/OSCA1-like_7TM"/>
</dbReference>
<reference evidence="15" key="1">
    <citation type="submission" date="2023-05" db="EMBL/GenBank/DDBJ databases">
        <authorList>
            <person name="Huff M."/>
        </authorList>
    </citation>
    <scope>NUCLEOTIDE SEQUENCE</scope>
</reference>
<evidence type="ECO:0000256" key="10">
    <source>
        <dbReference type="SAM" id="MobiDB-lite"/>
    </source>
</evidence>
<keyword evidence="3" id="KW-0813">Transport</keyword>
<feature type="transmembrane region" description="Helical" evidence="11">
    <location>
        <begin position="244"/>
        <end position="265"/>
    </location>
</feature>
<feature type="transmembrane region" description="Helical" evidence="11">
    <location>
        <begin position="187"/>
        <end position="211"/>
    </location>
</feature>
<dbReference type="InterPro" id="IPR045122">
    <property type="entry name" value="Csc1-like"/>
</dbReference>
<keyword evidence="16" id="KW-1185">Reference proteome</keyword>
<dbReference type="InterPro" id="IPR027815">
    <property type="entry name" value="CSC1/OSCA1-like_cyt"/>
</dbReference>
<accession>A0AAD1ZUA2</accession>
<evidence type="ECO:0000256" key="9">
    <source>
        <dbReference type="ARBA" id="ARBA00023303"/>
    </source>
</evidence>
<evidence type="ECO:0000256" key="4">
    <source>
        <dbReference type="ARBA" id="ARBA00022692"/>
    </source>
</evidence>
<evidence type="ECO:0000256" key="7">
    <source>
        <dbReference type="ARBA" id="ARBA00023065"/>
    </source>
</evidence>
<feature type="transmembrane region" description="Helical" evidence="11">
    <location>
        <begin position="545"/>
        <end position="564"/>
    </location>
</feature>
<proteinExistence type="inferred from homology"/>
<keyword evidence="6 11" id="KW-1133">Transmembrane helix</keyword>
<dbReference type="Pfam" id="PF14703">
    <property type="entry name" value="PHM7_cyt"/>
    <property type="match status" value="1"/>
</dbReference>
<keyword evidence="5" id="KW-0106">Calcium</keyword>
<evidence type="ECO:0000256" key="2">
    <source>
        <dbReference type="ARBA" id="ARBA00007779"/>
    </source>
</evidence>
<dbReference type="EMBL" id="OU503049">
    <property type="protein sequence ID" value="CAI9775823.1"/>
    <property type="molecule type" value="Genomic_DNA"/>
</dbReference>
<evidence type="ECO:0000256" key="5">
    <source>
        <dbReference type="ARBA" id="ARBA00022837"/>
    </source>
</evidence>
<comment type="subcellular location">
    <subcellularLocation>
        <location evidence="1">Membrane</location>
        <topology evidence="1">Multi-pass membrane protein</topology>
    </subcellularLocation>
</comment>
<evidence type="ECO:0000259" key="13">
    <source>
        <dbReference type="Pfam" id="PF13967"/>
    </source>
</evidence>
<feature type="domain" description="CSC1/OSCA1-like 7TM region" evidence="12">
    <location>
        <begin position="451"/>
        <end position="722"/>
    </location>
</feature>
<keyword evidence="7" id="KW-0406">Ion transport</keyword>
<feature type="transmembrane region" description="Helical" evidence="11">
    <location>
        <begin position="649"/>
        <end position="681"/>
    </location>
</feature>
<evidence type="ECO:0000259" key="12">
    <source>
        <dbReference type="Pfam" id="PF02714"/>
    </source>
</evidence>
<gene>
    <name evidence="15" type="ORF">FPE_LOCUS23253</name>
</gene>
<dbReference type="GO" id="GO:0005886">
    <property type="term" value="C:plasma membrane"/>
    <property type="evidence" value="ECO:0007669"/>
    <property type="project" value="TreeGrafter"/>
</dbReference>
<feature type="transmembrane region" description="Helical" evidence="11">
    <location>
        <begin position="453"/>
        <end position="472"/>
    </location>
</feature>
<evidence type="ECO:0000313" key="16">
    <source>
        <dbReference type="Proteomes" id="UP000834106"/>
    </source>
</evidence>
<dbReference type="PANTHER" id="PTHR13018:SF117">
    <property type="entry name" value="CSC1-LIKE PROTEIN RXW8"/>
    <property type="match status" value="1"/>
</dbReference>
<protein>
    <recommendedName>
        <fullName evidence="17">CSC1-like protein RXW8</fullName>
    </recommendedName>
</protein>
<dbReference type="Proteomes" id="UP000834106">
    <property type="component" value="Chromosome 14"/>
</dbReference>
<evidence type="ECO:0000259" key="14">
    <source>
        <dbReference type="Pfam" id="PF14703"/>
    </source>
</evidence>
<keyword evidence="4 11" id="KW-0812">Transmembrane</keyword>
<evidence type="ECO:0008006" key="17">
    <source>
        <dbReference type="Google" id="ProtNLM"/>
    </source>
</evidence>
<feature type="transmembrane region" description="Helical" evidence="11">
    <location>
        <begin position="104"/>
        <end position="128"/>
    </location>
</feature>
<evidence type="ECO:0000256" key="3">
    <source>
        <dbReference type="ARBA" id="ARBA00022448"/>
    </source>
</evidence>
<dbReference type="GO" id="GO:0005227">
    <property type="term" value="F:calcium-activated cation channel activity"/>
    <property type="evidence" value="ECO:0007669"/>
    <property type="project" value="InterPro"/>
</dbReference>
<evidence type="ECO:0000313" key="15">
    <source>
        <dbReference type="EMBL" id="CAI9775823.1"/>
    </source>
</evidence>
<evidence type="ECO:0000256" key="11">
    <source>
        <dbReference type="SAM" id="Phobius"/>
    </source>
</evidence>
<dbReference type="Pfam" id="PF02714">
    <property type="entry name" value="RSN1_7TM"/>
    <property type="match status" value="1"/>
</dbReference>
<dbReference type="AlphaFoldDB" id="A0AAD1ZUA2"/>
<name>A0AAD1ZUA2_9LAMI</name>
<keyword evidence="9" id="KW-0407">Ion channel</keyword>
<evidence type="ECO:0000256" key="1">
    <source>
        <dbReference type="ARBA" id="ARBA00004141"/>
    </source>
</evidence>
<dbReference type="PANTHER" id="PTHR13018">
    <property type="entry name" value="PROBABLE MEMBRANE PROTEIN DUF221-RELATED"/>
    <property type="match status" value="1"/>
</dbReference>
<feature type="compositionally biased region" description="Basic and acidic residues" evidence="10">
    <location>
        <begin position="815"/>
        <end position="824"/>
    </location>
</feature>
<feature type="transmembrane region" description="Helical" evidence="11">
    <location>
        <begin position="702"/>
        <end position="723"/>
    </location>
</feature>
<evidence type="ECO:0000256" key="6">
    <source>
        <dbReference type="ARBA" id="ARBA00022989"/>
    </source>
</evidence>